<dbReference type="Proteomes" id="UP000244722">
    <property type="component" value="Unassembled WGS sequence"/>
</dbReference>
<dbReference type="EMBL" id="NESQ01000060">
    <property type="protein sequence ID" value="PUU80645.1"/>
    <property type="molecule type" value="Genomic_DNA"/>
</dbReference>
<organism evidence="1 2">
    <name type="scientific">Tuber borchii</name>
    <name type="common">White truffle</name>
    <dbReference type="NCBI Taxonomy" id="42251"/>
    <lineage>
        <taxon>Eukaryota</taxon>
        <taxon>Fungi</taxon>
        <taxon>Dikarya</taxon>
        <taxon>Ascomycota</taxon>
        <taxon>Pezizomycotina</taxon>
        <taxon>Pezizomycetes</taxon>
        <taxon>Pezizales</taxon>
        <taxon>Tuberaceae</taxon>
        <taxon>Tuber</taxon>
    </lineage>
</organism>
<name>A0A2T6ZYY7_TUBBO</name>
<comment type="caution">
    <text evidence="1">The sequence shown here is derived from an EMBL/GenBank/DDBJ whole genome shotgun (WGS) entry which is preliminary data.</text>
</comment>
<reference evidence="1 2" key="1">
    <citation type="submission" date="2017-04" db="EMBL/GenBank/DDBJ databases">
        <title>Draft genome sequence of Tuber borchii Vittad., a whitish edible truffle.</title>
        <authorList>
            <consortium name="DOE Joint Genome Institute"/>
            <person name="Murat C."/>
            <person name="Kuo A."/>
            <person name="Barry K.W."/>
            <person name="Clum A."/>
            <person name="Dockter R.B."/>
            <person name="Fauchery L."/>
            <person name="Iotti M."/>
            <person name="Kohler A."/>
            <person name="Labutti K."/>
            <person name="Lindquist E.A."/>
            <person name="Lipzen A."/>
            <person name="Ohm R.A."/>
            <person name="Wang M."/>
            <person name="Grigoriev I.V."/>
            <person name="Zambonelli A."/>
            <person name="Martin F.M."/>
        </authorList>
    </citation>
    <scope>NUCLEOTIDE SEQUENCE [LARGE SCALE GENOMIC DNA]</scope>
    <source>
        <strain evidence="1 2">Tbo3840</strain>
    </source>
</reference>
<dbReference type="OrthoDB" id="10338242at2759"/>
<evidence type="ECO:0000313" key="1">
    <source>
        <dbReference type="EMBL" id="PUU80645.1"/>
    </source>
</evidence>
<accession>A0A2T6ZYY7</accession>
<evidence type="ECO:0000313" key="2">
    <source>
        <dbReference type="Proteomes" id="UP000244722"/>
    </source>
</evidence>
<proteinExistence type="predicted"/>
<sequence length="101" mass="11611">MSSKIVYQTAGGPPEGTRIREALLDLFQEDAIKQGLDDPIDDQRKRAWLKFIVPQIERAYGFQVYTHTPERLDGALDRIKQFCATFHVDSNDIIEEILALY</sequence>
<gene>
    <name evidence="1" type="ORF">B9Z19DRAFT_1063279</name>
</gene>
<keyword evidence="2" id="KW-1185">Reference proteome</keyword>
<dbReference type="AlphaFoldDB" id="A0A2T6ZYY7"/>
<protein>
    <submittedName>
        <fullName evidence="1">Uncharacterized protein</fullName>
    </submittedName>
</protein>